<dbReference type="EMBL" id="MIKG01000016">
    <property type="protein sequence ID" value="RAO71748.1"/>
    <property type="molecule type" value="Genomic_DNA"/>
</dbReference>
<accession>A0A364L7E6</accession>
<keyword evidence="3" id="KW-1185">Reference proteome</keyword>
<dbReference type="PANTHER" id="PTHR36205">
    <property type="entry name" value="CHROMOSOME 19, WHOLE GENOME SHOTGUN SEQUENCE"/>
    <property type="match status" value="1"/>
</dbReference>
<evidence type="ECO:0000313" key="2">
    <source>
        <dbReference type="EMBL" id="RAO71748.1"/>
    </source>
</evidence>
<protein>
    <submittedName>
        <fullName evidence="2">Uncharacterized protein</fullName>
    </submittedName>
</protein>
<dbReference type="Pfam" id="PF11885">
    <property type="entry name" value="DUF3405"/>
    <property type="match status" value="1"/>
</dbReference>
<keyword evidence="1" id="KW-0812">Transmembrane</keyword>
<comment type="caution">
    <text evidence="2">The sequence shown here is derived from an EMBL/GenBank/DDBJ whole genome shotgun (WGS) entry which is preliminary data.</text>
</comment>
<proteinExistence type="predicted"/>
<dbReference type="RefSeq" id="XP_040736263.1">
    <property type="nucleotide sequence ID" value="XM_040880491.1"/>
</dbReference>
<keyword evidence="1" id="KW-0472">Membrane</keyword>
<feature type="transmembrane region" description="Helical" evidence="1">
    <location>
        <begin position="31"/>
        <end position="51"/>
    </location>
</feature>
<reference evidence="2 3" key="1">
    <citation type="journal article" date="2017" name="Biotechnol. Biofuels">
        <title>Differential beta-glucosidase expression as a function of carbon source availability in Talaromyces amestolkiae: a genomic and proteomic approach.</title>
        <authorList>
            <person name="de Eugenio L.I."/>
            <person name="Mendez-Liter J.A."/>
            <person name="Nieto-Dominguez M."/>
            <person name="Alonso L."/>
            <person name="Gil-Munoz J."/>
            <person name="Barriuso J."/>
            <person name="Prieto A."/>
            <person name="Martinez M.J."/>
        </authorList>
    </citation>
    <scope>NUCLEOTIDE SEQUENCE [LARGE SCALE GENOMIC DNA]</scope>
    <source>
        <strain evidence="2 3">CIB</strain>
    </source>
</reference>
<dbReference type="AlphaFoldDB" id="A0A364L7E6"/>
<feature type="transmembrane region" description="Helical" evidence="1">
    <location>
        <begin position="6"/>
        <end position="24"/>
    </location>
</feature>
<dbReference type="InterPro" id="IPR021822">
    <property type="entry name" value="DUF3405"/>
</dbReference>
<dbReference type="OrthoDB" id="3353407at2759"/>
<dbReference type="PANTHER" id="PTHR36205:SF2">
    <property type="entry name" value="MAJOR FACILITATOR SUPERFAMILY TRANSPORTER"/>
    <property type="match status" value="1"/>
</dbReference>
<gene>
    <name evidence="2" type="ORF">BHQ10_007760</name>
</gene>
<dbReference type="GeneID" id="63796975"/>
<organism evidence="2 3">
    <name type="scientific">Talaromyces amestolkiae</name>
    <dbReference type="NCBI Taxonomy" id="1196081"/>
    <lineage>
        <taxon>Eukaryota</taxon>
        <taxon>Fungi</taxon>
        <taxon>Dikarya</taxon>
        <taxon>Ascomycota</taxon>
        <taxon>Pezizomycotina</taxon>
        <taxon>Eurotiomycetes</taxon>
        <taxon>Eurotiomycetidae</taxon>
        <taxon>Eurotiales</taxon>
        <taxon>Trichocomaceae</taxon>
        <taxon>Talaromyces</taxon>
        <taxon>Talaromyces sect. Talaromyces</taxon>
    </lineage>
</organism>
<dbReference type="STRING" id="1196081.A0A364L7E6"/>
<evidence type="ECO:0000256" key="1">
    <source>
        <dbReference type="SAM" id="Phobius"/>
    </source>
</evidence>
<sequence>MPFFARIGVVFNASVGGLFIMMPARTGLRSILSLSVFFVLFVFAFGAFEFLDGPPDGRVAWEFQRLNDEDLREQEANQRPFAEVKLNYKSPQQRYLEEAKTVTTSQFKNFKSTFNNIKAPRPPYNNSRIIDDPRASVQSADIAKSAKIYRPYPNYNSEEWKRTHRGAFVPCVGPRGKTLDDSWDDSVSVYVGVPENFPEPSFGSHDVIGVDGQLSYDRYTRYAAYGYGEDDTSSDWIRPSKVDWETVNWGKLQQECVQINAGRYNTTAASDNSGLSSWFGRRSRPANLINPEAPPEKRTAILIRSYTDKQYSENDKQVIRSMVQELSLQSGGEYEVFLLVHVKDDSIPIDQEDAYEQVLRDNIPPEFWNMTILWNVAMVSKRYNKLDPAVLNVHQSQWLPIQHFVLEYPEFDFVWNWEIDTRYTGHMYEFTEAIASFGRKQPRRGLWERSERFYIPAIHGKYDTEFREFVAEKGGSGVWGRLGYEMQADKLPTPKGPPPPVLLPENDDYQWGVGEDADFTGFLPIFNPYRTNWVLRDDVFGYLGTETPRRATIITHSRVSRRLVLAMDDENLNGRHVGSEMNPQTVALLHGYKAAYAPHPIWSDKPLAPKRMDRWFNSGVNGRSGSSLDSPFSWGREQRFRDLSWYYRCNVPGRLYWNLLGWEKDSTGGPSYEKKYGRVVLPSMFFHPIKDVSPDSDSMNYDLPV</sequence>
<name>A0A364L7E6_TALAM</name>
<evidence type="ECO:0000313" key="3">
    <source>
        <dbReference type="Proteomes" id="UP000249363"/>
    </source>
</evidence>
<keyword evidence="1" id="KW-1133">Transmembrane helix</keyword>
<dbReference type="Proteomes" id="UP000249363">
    <property type="component" value="Unassembled WGS sequence"/>
</dbReference>